<gene>
    <name evidence="1" type="ORF">RG540_CH13890</name>
</gene>
<dbReference type="Proteomes" id="UP000028181">
    <property type="component" value="Chromosome I"/>
</dbReference>
<dbReference type="OrthoDB" id="6711434at2"/>
<protein>
    <recommendedName>
        <fullName evidence="3">Internal virion protein A</fullName>
    </recommendedName>
</protein>
<dbReference type="KEGG" id="ngg:RG540_CH13890"/>
<dbReference type="eggNOG" id="ENOG503171D">
    <property type="taxonomic scope" value="Bacteria"/>
</dbReference>
<reference evidence="2" key="1">
    <citation type="journal article" date="2014" name="BMC Genomics">
        <title>Genome sequencing of two Neorhizobium galegae strains reveals a noeT gene responsible for the unusual acetylation of the nodulation factors.</title>
        <authorList>
            <person name="Osterman J."/>
            <person name="Marsh J."/>
            <person name="Laine P.K."/>
            <person name="Zeng Z."/>
            <person name="Alatalo E."/>
            <person name="Sullivan J.T."/>
            <person name="Young J.P."/>
            <person name="Thomas-Oates J."/>
            <person name="Paulin L."/>
            <person name="Lindstrom K."/>
        </authorList>
    </citation>
    <scope>NUCLEOTIDE SEQUENCE [LARGE SCALE GENOMIC DNA]</scope>
    <source>
        <strain evidence="2">HAMBI 540</strain>
    </source>
</reference>
<dbReference type="RefSeq" id="WP_051909256.1">
    <property type="nucleotide sequence ID" value="NZ_HG938353.1"/>
</dbReference>
<organism evidence="1 2">
    <name type="scientific">Neorhizobium galegae bv. orientalis str. HAMBI 540</name>
    <dbReference type="NCBI Taxonomy" id="1028800"/>
    <lineage>
        <taxon>Bacteria</taxon>
        <taxon>Pseudomonadati</taxon>
        <taxon>Pseudomonadota</taxon>
        <taxon>Alphaproteobacteria</taxon>
        <taxon>Hyphomicrobiales</taxon>
        <taxon>Rhizobiaceae</taxon>
        <taxon>Rhizobium/Agrobacterium group</taxon>
        <taxon>Neorhizobium</taxon>
    </lineage>
</organism>
<dbReference type="GeneID" id="24259715"/>
<sequence>MLSARPSTPEDVAYLAPRLRKEDVEEVLAAGGVCMEESLMDGLRSPDGCFTAIDEEGRAVLMFGTAPHPASPMVGCIWLLASDDIDKHRTDFLRKTRPFVDRFHEKYQLLMNYTDCRNTVHHRWLRWCGFKFINITKGLGPGDHPFFEVVRLKE</sequence>
<dbReference type="EMBL" id="HG938353">
    <property type="protein sequence ID" value="CDN47569.1"/>
    <property type="molecule type" value="Genomic_DNA"/>
</dbReference>
<evidence type="ECO:0008006" key="3">
    <source>
        <dbReference type="Google" id="ProtNLM"/>
    </source>
</evidence>
<dbReference type="PATRIC" id="fig|1028800.3.peg.1405"/>
<accession>A0A068SNY9</accession>
<dbReference type="AlphaFoldDB" id="A0A068SNY9"/>
<dbReference type="HOGENOM" id="CLU_1530943_0_0_5"/>
<proteinExistence type="predicted"/>
<evidence type="ECO:0000313" key="2">
    <source>
        <dbReference type="Proteomes" id="UP000028181"/>
    </source>
</evidence>
<name>A0A068SNY9_NEOGA</name>
<evidence type="ECO:0000313" key="1">
    <source>
        <dbReference type="EMBL" id="CDN47569.1"/>
    </source>
</evidence>
<keyword evidence="2" id="KW-1185">Reference proteome</keyword>